<organism evidence="1 2">
    <name type="scientific">Streptomyces caeni</name>
    <dbReference type="NCBI Taxonomy" id="2307231"/>
    <lineage>
        <taxon>Bacteria</taxon>
        <taxon>Bacillati</taxon>
        <taxon>Actinomycetota</taxon>
        <taxon>Actinomycetes</taxon>
        <taxon>Kitasatosporales</taxon>
        <taxon>Streptomycetaceae</taxon>
        <taxon>Streptomyces</taxon>
    </lineage>
</organism>
<name>A0ABW4IM13_9ACTN</name>
<comment type="caution">
    <text evidence="1">The sequence shown here is derived from an EMBL/GenBank/DDBJ whole genome shotgun (WGS) entry which is preliminary data.</text>
</comment>
<accession>A0ABW4IM13</accession>
<dbReference type="Proteomes" id="UP001597261">
    <property type="component" value="Unassembled WGS sequence"/>
</dbReference>
<reference evidence="2" key="1">
    <citation type="journal article" date="2019" name="Int. J. Syst. Evol. Microbiol.">
        <title>The Global Catalogue of Microorganisms (GCM) 10K type strain sequencing project: providing services to taxonomists for standard genome sequencing and annotation.</title>
        <authorList>
            <consortium name="The Broad Institute Genomics Platform"/>
            <consortium name="The Broad Institute Genome Sequencing Center for Infectious Disease"/>
            <person name="Wu L."/>
            <person name="Ma J."/>
        </authorList>
    </citation>
    <scope>NUCLEOTIDE SEQUENCE [LARGE SCALE GENOMIC DNA]</scope>
    <source>
        <strain evidence="2">CGMCC 1.12470</strain>
    </source>
</reference>
<evidence type="ECO:0000313" key="2">
    <source>
        <dbReference type="Proteomes" id="UP001597261"/>
    </source>
</evidence>
<dbReference type="EMBL" id="JBHUDX010000013">
    <property type="protein sequence ID" value="MFD1657714.1"/>
    <property type="molecule type" value="Genomic_DNA"/>
</dbReference>
<proteinExistence type="predicted"/>
<protein>
    <submittedName>
        <fullName evidence="1">Uncharacterized protein</fullName>
    </submittedName>
</protein>
<dbReference type="RefSeq" id="WP_381079142.1">
    <property type="nucleotide sequence ID" value="NZ_JBHUDX010000013.1"/>
</dbReference>
<gene>
    <name evidence="1" type="ORF">ACFSL4_05635</name>
</gene>
<sequence length="67" mass="7009">MNIFFTVGSPLPLHVVITTPGHGNGAAGTDSGFFTGPALRGAINGHKESISEAVAQPIHIRLGHWYS</sequence>
<evidence type="ECO:0000313" key="1">
    <source>
        <dbReference type="EMBL" id="MFD1657714.1"/>
    </source>
</evidence>
<keyword evidence="2" id="KW-1185">Reference proteome</keyword>